<feature type="compositionally biased region" description="Basic and acidic residues" evidence="1">
    <location>
        <begin position="91"/>
        <end position="103"/>
    </location>
</feature>
<evidence type="ECO:0000256" key="1">
    <source>
        <dbReference type="SAM" id="MobiDB-lite"/>
    </source>
</evidence>
<sequence length="142" mass="15864">MVDALKTQENLDNNIIPDENVERAAEAVKTVLDAVTENLKQGRNVNEAIVVNSQGRSGDSHVSEQLQVENQTQTEEGEWIPGLTRSKANGKHKESDLLQNPHDVHLQKAEKDLTKSYSGVKDSAMTFLRQKAKLMWLKGDEN</sequence>
<gene>
    <name evidence="2" type="ORF">RIF29_38495</name>
</gene>
<organism evidence="2 3">
    <name type="scientific">Crotalaria pallida</name>
    <name type="common">Smooth rattlebox</name>
    <name type="synonym">Crotalaria striata</name>
    <dbReference type="NCBI Taxonomy" id="3830"/>
    <lineage>
        <taxon>Eukaryota</taxon>
        <taxon>Viridiplantae</taxon>
        <taxon>Streptophyta</taxon>
        <taxon>Embryophyta</taxon>
        <taxon>Tracheophyta</taxon>
        <taxon>Spermatophyta</taxon>
        <taxon>Magnoliopsida</taxon>
        <taxon>eudicotyledons</taxon>
        <taxon>Gunneridae</taxon>
        <taxon>Pentapetalae</taxon>
        <taxon>rosids</taxon>
        <taxon>fabids</taxon>
        <taxon>Fabales</taxon>
        <taxon>Fabaceae</taxon>
        <taxon>Papilionoideae</taxon>
        <taxon>50 kb inversion clade</taxon>
        <taxon>genistoids sensu lato</taxon>
        <taxon>core genistoids</taxon>
        <taxon>Crotalarieae</taxon>
        <taxon>Crotalaria</taxon>
    </lineage>
</organism>
<dbReference type="EMBL" id="JAYWIO010000008">
    <property type="protein sequence ID" value="KAK7243685.1"/>
    <property type="molecule type" value="Genomic_DNA"/>
</dbReference>
<dbReference type="AlphaFoldDB" id="A0AAN9E4U0"/>
<evidence type="ECO:0000313" key="3">
    <source>
        <dbReference type="Proteomes" id="UP001372338"/>
    </source>
</evidence>
<reference evidence="2 3" key="1">
    <citation type="submission" date="2024-01" db="EMBL/GenBank/DDBJ databases">
        <title>The genomes of 5 underutilized Papilionoideae crops provide insights into root nodulation and disease resistanc.</title>
        <authorList>
            <person name="Yuan L."/>
        </authorList>
    </citation>
    <scope>NUCLEOTIDE SEQUENCE [LARGE SCALE GENOMIC DNA]</scope>
    <source>
        <strain evidence="2">ZHUSHIDOU_FW_LH</strain>
        <tissue evidence="2">Leaf</tissue>
    </source>
</reference>
<comment type="caution">
    <text evidence="2">The sequence shown here is derived from an EMBL/GenBank/DDBJ whole genome shotgun (WGS) entry which is preliminary data.</text>
</comment>
<accession>A0AAN9E4U0</accession>
<proteinExistence type="predicted"/>
<feature type="region of interest" description="Disordered" evidence="1">
    <location>
        <begin position="69"/>
        <end position="103"/>
    </location>
</feature>
<keyword evidence="3" id="KW-1185">Reference proteome</keyword>
<evidence type="ECO:0000313" key="2">
    <source>
        <dbReference type="EMBL" id="KAK7243685.1"/>
    </source>
</evidence>
<protein>
    <submittedName>
        <fullName evidence="2">Uncharacterized protein</fullName>
    </submittedName>
</protein>
<name>A0AAN9E4U0_CROPI</name>
<dbReference type="Proteomes" id="UP001372338">
    <property type="component" value="Unassembled WGS sequence"/>
</dbReference>